<dbReference type="AlphaFoldDB" id="A0A1T4X695"/>
<dbReference type="NCBIfam" id="NF008712">
    <property type="entry name" value="PRK11715.1-1"/>
    <property type="match status" value="1"/>
</dbReference>
<dbReference type="GO" id="GO:0005886">
    <property type="term" value="C:plasma membrane"/>
    <property type="evidence" value="ECO:0007669"/>
    <property type="project" value="TreeGrafter"/>
</dbReference>
<dbReference type="InterPro" id="IPR010364">
    <property type="entry name" value="Uncharacterised_IM_CreD"/>
</dbReference>
<accession>A0A1T4X695</accession>
<dbReference type="STRING" id="92487.SAMN02745130_02557"/>
<name>A0A1T4X695_9GAMM</name>
<evidence type="ECO:0000256" key="1">
    <source>
        <dbReference type="SAM" id="Phobius"/>
    </source>
</evidence>
<keyword evidence="1" id="KW-0812">Transmembrane</keyword>
<proteinExistence type="predicted"/>
<feature type="transmembrane region" description="Helical" evidence="1">
    <location>
        <begin position="365"/>
        <end position="386"/>
    </location>
</feature>
<dbReference type="RefSeq" id="WP_078923017.1">
    <property type="nucleotide sequence ID" value="NZ_FUYB01000013.1"/>
</dbReference>
<protein>
    <submittedName>
        <fullName evidence="2">Inner membrane protein</fullName>
    </submittedName>
</protein>
<dbReference type="OrthoDB" id="9791851at2"/>
<gene>
    <name evidence="2" type="ORF">SAMN02745130_02557</name>
</gene>
<evidence type="ECO:0000313" key="3">
    <source>
        <dbReference type="Proteomes" id="UP000190460"/>
    </source>
</evidence>
<sequence length="468" mass="52162">MQNYRLALKLFIIFILIILLFIPQASLMGLVSERASWRSEAYSSIEQSWPGSQTLAGPVLVIPYTLTVNLKETITEKDGTSREVVKAQKIDKRLIMIPKQLDIQSALDSETRSRGIYAVPIYNSSLQVSGSFETQALVDLLNEHKNDQLQLYSPYLSVLVRDQRGIAAPPNLIWNQQNLAFNPGTNLPNATAGMHAKLPEFSTVTAQIFKFNFDLKLRGMSSMNFALLAENSELGLVADWAHPKFTGELLPEERTINDQGFTAHWRASSFSYNVSAALEQCSANQCDALLNRSVGFDLLQPVDVYQQSERSIKYAVLFILLTFVVLIMFELLKQLRIHPIQYFLVGLALTVFYLLLISLSEHIDFGWAYLIAALASTGLLTLYFGAILHSRQLGLLLGSGLLSLYTVLYVILQAEDNALLMGSLLIFAVLAALMLATRHLDWYALTANALPQAKLNRPEPESDTLPSA</sequence>
<feature type="transmembrane region" description="Helical" evidence="1">
    <location>
        <begin position="314"/>
        <end position="332"/>
    </location>
</feature>
<organism evidence="2 3">
    <name type="scientific">Thiothrix eikelboomii</name>
    <dbReference type="NCBI Taxonomy" id="92487"/>
    <lineage>
        <taxon>Bacteria</taxon>
        <taxon>Pseudomonadati</taxon>
        <taxon>Pseudomonadota</taxon>
        <taxon>Gammaproteobacteria</taxon>
        <taxon>Thiotrichales</taxon>
        <taxon>Thiotrichaceae</taxon>
        <taxon>Thiothrix</taxon>
    </lineage>
</organism>
<feature type="transmembrane region" description="Helical" evidence="1">
    <location>
        <begin position="418"/>
        <end position="436"/>
    </location>
</feature>
<keyword evidence="1" id="KW-0472">Membrane</keyword>
<evidence type="ECO:0000313" key="2">
    <source>
        <dbReference type="EMBL" id="SKA84949.1"/>
    </source>
</evidence>
<dbReference type="PANTHER" id="PTHR30092">
    <property type="entry name" value="INNER MEMBRANE PROTEIN CRED"/>
    <property type="match status" value="1"/>
</dbReference>
<reference evidence="2 3" key="1">
    <citation type="submission" date="2017-02" db="EMBL/GenBank/DDBJ databases">
        <authorList>
            <person name="Peterson S.W."/>
        </authorList>
    </citation>
    <scope>NUCLEOTIDE SEQUENCE [LARGE SCALE GENOMIC DNA]</scope>
    <source>
        <strain evidence="2 3">ATCC 49788</strain>
    </source>
</reference>
<feature type="transmembrane region" description="Helical" evidence="1">
    <location>
        <begin position="393"/>
        <end position="412"/>
    </location>
</feature>
<keyword evidence="1" id="KW-1133">Transmembrane helix</keyword>
<feature type="transmembrane region" description="Helical" evidence="1">
    <location>
        <begin position="339"/>
        <end position="359"/>
    </location>
</feature>
<keyword evidence="3" id="KW-1185">Reference proteome</keyword>
<dbReference type="Proteomes" id="UP000190460">
    <property type="component" value="Unassembled WGS sequence"/>
</dbReference>
<dbReference type="Pfam" id="PF06123">
    <property type="entry name" value="CreD"/>
    <property type="match status" value="1"/>
</dbReference>
<dbReference type="PIRSF" id="PIRSF004548">
    <property type="entry name" value="CreD"/>
    <property type="match status" value="1"/>
</dbReference>
<dbReference type="EMBL" id="FUYB01000013">
    <property type="protein sequence ID" value="SKA84949.1"/>
    <property type="molecule type" value="Genomic_DNA"/>
</dbReference>
<dbReference type="PANTHER" id="PTHR30092:SF0">
    <property type="entry name" value="INNER MEMBRANE PROTEIN CRED"/>
    <property type="match status" value="1"/>
</dbReference>